<dbReference type="AlphaFoldDB" id="A0A5N6LUW3"/>
<proteinExistence type="predicted"/>
<dbReference type="OrthoDB" id="1748634at2759"/>
<dbReference type="Pfam" id="PF13952">
    <property type="entry name" value="DUF4216"/>
    <property type="match status" value="1"/>
</dbReference>
<dbReference type="EMBL" id="SZYD01000018">
    <property type="protein sequence ID" value="KAD2805280.1"/>
    <property type="molecule type" value="Genomic_DNA"/>
</dbReference>
<dbReference type="InterPro" id="IPR025312">
    <property type="entry name" value="DUF4216"/>
</dbReference>
<sequence>MIRNKGKVEGCVDDPFILASQAQQVYYTSYPSNAKELKGWLAVVKTTPRGVYEVVQDVNEGGDDDNADVEHFFQENGMIECTIT</sequence>
<evidence type="ECO:0000259" key="1">
    <source>
        <dbReference type="Pfam" id="PF13952"/>
    </source>
</evidence>
<organism evidence="2 3">
    <name type="scientific">Mikania micrantha</name>
    <name type="common">bitter vine</name>
    <dbReference type="NCBI Taxonomy" id="192012"/>
    <lineage>
        <taxon>Eukaryota</taxon>
        <taxon>Viridiplantae</taxon>
        <taxon>Streptophyta</taxon>
        <taxon>Embryophyta</taxon>
        <taxon>Tracheophyta</taxon>
        <taxon>Spermatophyta</taxon>
        <taxon>Magnoliopsida</taxon>
        <taxon>eudicotyledons</taxon>
        <taxon>Gunneridae</taxon>
        <taxon>Pentapetalae</taxon>
        <taxon>asterids</taxon>
        <taxon>campanulids</taxon>
        <taxon>Asterales</taxon>
        <taxon>Asteraceae</taxon>
        <taxon>Asteroideae</taxon>
        <taxon>Heliantheae alliance</taxon>
        <taxon>Eupatorieae</taxon>
        <taxon>Mikania</taxon>
    </lineage>
</organism>
<feature type="domain" description="DUF4216" evidence="1">
    <location>
        <begin position="10"/>
        <end position="43"/>
    </location>
</feature>
<keyword evidence="3" id="KW-1185">Reference proteome</keyword>
<protein>
    <recommendedName>
        <fullName evidence="1">DUF4216 domain-containing protein</fullName>
    </recommendedName>
</protein>
<evidence type="ECO:0000313" key="2">
    <source>
        <dbReference type="EMBL" id="KAD2805280.1"/>
    </source>
</evidence>
<reference evidence="2 3" key="1">
    <citation type="submission" date="2019-05" db="EMBL/GenBank/DDBJ databases">
        <title>Mikania micrantha, genome provides insights into the molecular mechanism of rapid growth.</title>
        <authorList>
            <person name="Liu B."/>
        </authorList>
    </citation>
    <scope>NUCLEOTIDE SEQUENCE [LARGE SCALE GENOMIC DNA]</scope>
    <source>
        <strain evidence="2">NLD-2019</strain>
        <tissue evidence="2">Leaf</tissue>
    </source>
</reference>
<evidence type="ECO:0000313" key="3">
    <source>
        <dbReference type="Proteomes" id="UP000326396"/>
    </source>
</evidence>
<name>A0A5N6LUW3_9ASTR</name>
<comment type="caution">
    <text evidence="2">The sequence shown here is derived from an EMBL/GenBank/DDBJ whole genome shotgun (WGS) entry which is preliminary data.</text>
</comment>
<gene>
    <name evidence="2" type="ORF">E3N88_38657</name>
</gene>
<dbReference type="Proteomes" id="UP000326396">
    <property type="component" value="Linkage Group LG8"/>
</dbReference>
<accession>A0A5N6LUW3</accession>